<evidence type="ECO:0000256" key="2">
    <source>
        <dbReference type="ARBA" id="ARBA00023445"/>
    </source>
</evidence>
<dbReference type="Pfam" id="PF01370">
    <property type="entry name" value="Epimerase"/>
    <property type="match status" value="1"/>
</dbReference>
<dbReference type="PANTHER" id="PTHR10366:SF564">
    <property type="entry name" value="STEROL-4-ALPHA-CARBOXYLATE 3-DEHYDROGENASE, DECARBOXYLATING"/>
    <property type="match status" value="1"/>
</dbReference>
<comment type="similarity">
    <text evidence="2">Belongs to the NAD(P)-dependent epimerase/dehydratase family. Dihydroflavonol-4-reductase subfamily.</text>
</comment>
<dbReference type="InterPro" id="IPR050425">
    <property type="entry name" value="NAD(P)_dehydrat-like"/>
</dbReference>
<keyword evidence="5" id="KW-1185">Reference proteome</keyword>
<name>A0A0C3C8D1_OIDMZ</name>
<keyword evidence="1" id="KW-0560">Oxidoreductase</keyword>
<proteinExistence type="inferred from homology"/>
<dbReference type="Proteomes" id="UP000054321">
    <property type="component" value="Unassembled WGS sequence"/>
</dbReference>
<reference evidence="4 5" key="1">
    <citation type="submission" date="2014-04" db="EMBL/GenBank/DDBJ databases">
        <authorList>
            <consortium name="DOE Joint Genome Institute"/>
            <person name="Kuo A."/>
            <person name="Martino E."/>
            <person name="Perotto S."/>
            <person name="Kohler A."/>
            <person name="Nagy L.G."/>
            <person name="Floudas D."/>
            <person name="Copeland A."/>
            <person name="Barry K.W."/>
            <person name="Cichocki N."/>
            <person name="Veneault-Fourrey C."/>
            <person name="LaButti K."/>
            <person name="Lindquist E.A."/>
            <person name="Lipzen A."/>
            <person name="Lundell T."/>
            <person name="Morin E."/>
            <person name="Murat C."/>
            <person name="Sun H."/>
            <person name="Tunlid A."/>
            <person name="Henrissat B."/>
            <person name="Grigoriev I.V."/>
            <person name="Hibbett D.S."/>
            <person name="Martin F."/>
            <person name="Nordberg H.P."/>
            <person name="Cantor M.N."/>
            <person name="Hua S.X."/>
        </authorList>
    </citation>
    <scope>NUCLEOTIDE SEQUENCE [LARGE SCALE GENOMIC DNA]</scope>
    <source>
        <strain evidence="4 5">Zn</strain>
    </source>
</reference>
<organism evidence="4 5">
    <name type="scientific">Oidiodendron maius (strain Zn)</name>
    <dbReference type="NCBI Taxonomy" id="913774"/>
    <lineage>
        <taxon>Eukaryota</taxon>
        <taxon>Fungi</taxon>
        <taxon>Dikarya</taxon>
        <taxon>Ascomycota</taxon>
        <taxon>Pezizomycotina</taxon>
        <taxon>Leotiomycetes</taxon>
        <taxon>Leotiomycetes incertae sedis</taxon>
        <taxon>Myxotrichaceae</taxon>
        <taxon>Oidiodendron</taxon>
    </lineage>
</organism>
<dbReference type="InterPro" id="IPR001509">
    <property type="entry name" value="Epimerase_deHydtase"/>
</dbReference>
<accession>A0A0C3C8D1</accession>
<dbReference type="Gene3D" id="3.40.50.720">
    <property type="entry name" value="NAD(P)-binding Rossmann-like Domain"/>
    <property type="match status" value="1"/>
</dbReference>
<evidence type="ECO:0000256" key="1">
    <source>
        <dbReference type="ARBA" id="ARBA00023002"/>
    </source>
</evidence>
<dbReference type="HOGENOM" id="CLU_007383_9_2_1"/>
<dbReference type="EMBL" id="KN832888">
    <property type="protein sequence ID" value="KIM95143.1"/>
    <property type="molecule type" value="Genomic_DNA"/>
</dbReference>
<dbReference type="STRING" id="913774.A0A0C3C8D1"/>
<sequence>MSPKSVLVTGANGHLGFRVLVSALKAGHMVRATVRRSEAAEKVLDAKSIEPYRSQLEVVIIEDILKEGAFDGAIQGIEAVLHIASPVSRPSDNYLDDFINPAVQGTLGLLNSAVKSSSVKKIVITSSIAVLDIEKSGTISAHELGPILPLDKLSSPFTGYIASKRIALQKTIQFIEEKKPRFSVIHVLPSVIIGRNELVTRASDFSSGTNRYVINIAKGLDAPAPLLGASVYVNDCADIHLLALDDKINGNQNFIASAGAVVWNNVSEIIRHDFGEKVKEHGLKLEGNLDTKALDLDPSDTDRAFGVKWTAFNAQVKSVVEHYLEIVTGRD</sequence>
<dbReference type="AlphaFoldDB" id="A0A0C3C8D1"/>
<dbReference type="InParanoid" id="A0A0C3C8D1"/>
<evidence type="ECO:0000313" key="4">
    <source>
        <dbReference type="EMBL" id="KIM95143.1"/>
    </source>
</evidence>
<evidence type="ECO:0000259" key="3">
    <source>
        <dbReference type="Pfam" id="PF01370"/>
    </source>
</evidence>
<reference evidence="5" key="2">
    <citation type="submission" date="2015-01" db="EMBL/GenBank/DDBJ databases">
        <title>Evolutionary Origins and Diversification of the Mycorrhizal Mutualists.</title>
        <authorList>
            <consortium name="DOE Joint Genome Institute"/>
            <consortium name="Mycorrhizal Genomics Consortium"/>
            <person name="Kohler A."/>
            <person name="Kuo A."/>
            <person name="Nagy L.G."/>
            <person name="Floudas D."/>
            <person name="Copeland A."/>
            <person name="Barry K.W."/>
            <person name="Cichocki N."/>
            <person name="Veneault-Fourrey C."/>
            <person name="LaButti K."/>
            <person name="Lindquist E.A."/>
            <person name="Lipzen A."/>
            <person name="Lundell T."/>
            <person name="Morin E."/>
            <person name="Murat C."/>
            <person name="Riley R."/>
            <person name="Ohm R."/>
            <person name="Sun H."/>
            <person name="Tunlid A."/>
            <person name="Henrissat B."/>
            <person name="Grigoriev I.V."/>
            <person name="Hibbett D.S."/>
            <person name="Martin F."/>
        </authorList>
    </citation>
    <scope>NUCLEOTIDE SEQUENCE [LARGE SCALE GENOMIC DNA]</scope>
    <source>
        <strain evidence="5">Zn</strain>
    </source>
</reference>
<dbReference type="PANTHER" id="PTHR10366">
    <property type="entry name" value="NAD DEPENDENT EPIMERASE/DEHYDRATASE"/>
    <property type="match status" value="1"/>
</dbReference>
<protein>
    <recommendedName>
        <fullName evidence="3">NAD-dependent epimerase/dehydratase domain-containing protein</fullName>
    </recommendedName>
</protein>
<evidence type="ECO:0000313" key="5">
    <source>
        <dbReference type="Proteomes" id="UP000054321"/>
    </source>
</evidence>
<dbReference type="OrthoDB" id="2735536at2759"/>
<dbReference type="InterPro" id="IPR036291">
    <property type="entry name" value="NAD(P)-bd_dom_sf"/>
</dbReference>
<dbReference type="GO" id="GO:0016616">
    <property type="term" value="F:oxidoreductase activity, acting on the CH-OH group of donors, NAD or NADP as acceptor"/>
    <property type="evidence" value="ECO:0007669"/>
    <property type="project" value="TreeGrafter"/>
</dbReference>
<dbReference type="SUPFAM" id="SSF51735">
    <property type="entry name" value="NAD(P)-binding Rossmann-fold domains"/>
    <property type="match status" value="1"/>
</dbReference>
<feature type="domain" description="NAD-dependent epimerase/dehydratase" evidence="3">
    <location>
        <begin position="6"/>
        <end position="250"/>
    </location>
</feature>
<gene>
    <name evidence="4" type="ORF">OIDMADRAFT_60302</name>
</gene>